<feature type="chain" id="PRO_5016327417" description="Thioredoxin domain-containing protein" evidence="2">
    <location>
        <begin position="23"/>
        <end position="298"/>
    </location>
</feature>
<keyword evidence="1" id="KW-1133">Transmembrane helix</keyword>
<name>A0A328D7L2_9ASTE</name>
<sequence length="298" mass="33874">MRCFVTTVVWMYIFSIFGYAFSHPNQYESESTCPRSHHSPAFLHELNFQSSLPISSPSLPMEMDGDFLDKALNSSQKNVHTAVLFYAAWCPFSSDARQTFYTLSSMFPQIKHVMVEKSATMPSVFSRYAIHSLPSMLIVNHTEVLRYHGQKDLHSLMRYYQESTGLRPIVNLNENQKHVEKPPENSMIWTRTSLQEMFRTDPYLVLSVAFVLLRAILYFFPGMASHAMALWAAYAPHLNIAIFGGSRQLLGHVLHLIDVKRICSRLKLCKNGNFHQGARSARVWASSLTSVSLGEASS</sequence>
<reference evidence="3 4" key="1">
    <citation type="submission" date="2018-06" db="EMBL/GenBank/DDBJ databases">
        <title>The Genome of Cuscuta australis (Dodder) Provides Insight into the Evolution of Plant Parasitism.</title>
        <authorList>
            <person name="Liu H."/>
        </authorList>
    </citation>
    <scope>NUCLEOTIDE SEQUENCE [LARGE SCALE GENOMIC DNA]</scope>
    <source>
        <strain evidence="4">cv. Yunnan</strain>
        <tissue evidence="3">Vines</tissue>
    </source>
</reference>
<accession>A0A328D7L2</accession>
<keyword evidence="1" id="KW-0472">Membrane</keyword>
<dbReference type="Gene3D" id="3.40.30.10">
    <property type="entry name" value="Glutaredoxin"/>
    <property type="match status" value="1"/>
</dbReference>
<keyword evidence="2" id="KW-0732">Signal</keyword>
<keyword evidence="4" id="KW-1185">Reference proteome</keyword>
<dbReference type="SUPFAM" id="SSF52833">
    <property type="entry name" value="Thioredoxin-like"/>
    <property type="match status" value="1"/>
</dbReference>
<evidence type="ECO:0000313" key="4">
    <source>
        <dbReference type="Proteomes" id="UP000249390"/>
    </source>
</evidence>
<dbReference type="PANTHER" id="PTHR47126">
    <property type="entry name" value="5'-ADENYLYLSULFATE REDUCTASE-LIKE 7"/>
    <property type="match status" value="1"/>
</dbReference>
<gene>
    <name evidence="3" type="ORF">DM860_008073</name>
</gene>
<dbReference type="InterPro" id="IPR044794">
    <property type="entry name" value="APRL5/7"/>
</dbReference>
<dbReference type="PANTHER" id="PTHR47126:SF3">
    <property type="entry name" value="5'-ADENYLYLSULFATE REDUCTASE-LIKE 5"/>
    <property type="match status" value="1"/>
</dbReference>
<dbReference type="Proteomes" id="UP000249390">
    <property type="component" value="Unassembled WGS sequence"/>
</dbReference>
<dbReference type="AlphaFoldDB" id="A0A328D7L2"/>
<evidence type="ECO:0000256" key="2">
    <source>
        <dbReference type="SAM" id="SignalP"/>
    </source>
</evidence>
<protein>
    <recommendedName>
        <fullName evidence="5">Thioredoxin domain-containing protein</fullName>
    </recommendedName>
</protein>
<feature type="signal peptide" evidence="2">
    <location>
        <begin position="1"/>
        <end position="22"/>
    </location>
</feature>
<feature type="transmembrane region" description="Helical" evidence="1">
    <location>
        <begin position="203"/>
        <end position="220"/>
    </location>
</feature>
<evidence type="ECO:0000256" key="1">
    <source>
        <dbReference type="SAM" id="Phobius"/>
    </source>
</evidence>
<evidence type="ECO:0008006" key="5">
    <source>
        <dbReference type="Google" id="ProtNLM"/>
    </source>
</evidence>
<dbReference type="InterPro" id="IPR036249">
    <property type="entry name" value="Thioredoxin-like_sf"/>
</dbReference>
<proteinExistence type="predicted"/>
<keyword evidence="1" id="KW-0812">Transmembrane</keyword>
<organism evidence="3 4">
    <name type="scientific">Cuscuta australis</name>
    <dbReference type="NCBI Taxonomy" id="267555"/>
    <lineage>
        <taxon>Eukaryota</taxon>
        <taxon>Viridiplantae</taxon>
        <taxon>Streptophyta</taxon>
        <taxon>Embryophyta</taxon>
        <taxon>Tracheophyta</taxon>
        <taxon>Spermatophyta</taxon>
        <taxon>Magnoliopsida</taxon>
        <taxon>eudicotyledons</taxon>
        <taxon>Gunneridae</taxon>
        <taxon>Pentapetalae</taxon>
        <taxon>asterids</taxon>
        <taxon>lamiids</taxon>
        <taxon>Solanales</taxon>
        <taxon>Convolvulaceae</taxon>
        <taxon>Cuscuteae</taxon>
        <taxon>Cuscuta</taxon>
        <taxon>Cuscuta subgen. Grammica</taxon>
        <taxon>Cuscuta sect. Cleistogrammica</taxon>
    </lineage>
</organism>
<comment type="caution">
    <text evidence="3">The sequence shown here is derived from an EMBL/GenBank/DDBJ whole genome shotgun (WGS) entry which is preliminary data.</text>
</comment>
<dbReference type="EMBL" id="NQVE01000195">
    <property type="protein sequence ID" value="RAL39933.1"/>
    <property type="molecule type" value="Genomic_DNA"/>
</dbReference>
<evidence type="ECO:0000313" key="3">
    <source>
        <dbReference type="EMBL" id="RAL39933.1"/>
    </source>
</evidence>